<dbReference type="GO" id="GO:0008483">
    <property type="term" value="F:transaminase activity"/>
    <property type="evidence" value="ECO:0007669"/>
    <property type="project" value="TreeGrafter"/>
</dbReference>
<dbReference type="GO" id="GO:0006520">
    <property type="term" value="P:amino acid metabolic process"/>
    <property type="evidence" value="ECO:0007669"/>
    <property type="project" value="TreeGrafter"/>
</dbReference>
<dbReference type="InterPro" id="IPR004839">
    <property type="entry name" value="Aminotransferase_I/II_large"/>
</dbReference>
<evidence type="ECO:0000259" key="3">
    <source>
        <dbReference type="Pfam" id="PF00155"/>
    </source>
</evidence>
<dbReference type="InterPro" id="IPR050478">
    <property type="entry name" value="Ethylene_sulfur-biosynth"/>
</dbReference>
<name>A0A6V7TH95_MELEN</name>
<accession>A0A6V7TH95</accession>
<evidence type="ECO:0000313" key="5">
    <source>
        <dbReference type="Proteomes" id="UP000580250"/>
    </source>
</evidence>
<dbReference type="EMBL" id="CAJEWN010000001">
    <property type="protein sequence ID" value="CAD2122250.1"/>
    <property type="molecule type" value="Genomic_DNA"/>
</dbReference>
<feature type="region of interest" description="Disordered" evidence="2">
    <location>
        <begin position="1049"/>
        <end position="1068"/>
    </location>
</feature>
<dbReference type="SUPFAM" id="SSF53383">
    <property type="entry name" value="PLP-dependent transferases"/>
    <property type="match status" value="1"/>
</dbReference>
<dbReference type="OrthoDB" id="5832950at2759"/>
<proteinExistence type="predicted"/>
<reference evidence="4 5" key="1">
    <citation type="submission" date="2020-08" db="EMBL/GenBank/DDBJ databases">
        <authorList>
            <person name="Koutsovoulos G."/>
            <person name="Danchin GJ E."/>
        </authorList>
    </citation>
    <scope>NUCLEOTIDE SEQUENCE [LARGE SCALE GENOMIC DNA]</scope>
</reference>
<gene>
    <name evidence="4" type="ORF">MENT_LOCUS95</name>
</gene>
<feature type="domain" description="Aminotransferase class I/classII large" evidence="3">
    <location>
        <begin position="54"/>
        <end position="386"/>
    </location>
</feature>
<feature type="compositionally biased region" description="Polar residues" evidence="2">
    <location>
        <begin position="653"/>
        <end position="665"/>
    </location>
</feature>
<dbReference type="GO" id="GO:0030170">
    <property type="term" value="F:pyridoxal phosphate binding"/>
    <property type="evidence" value="ECO:0007669"/>
    <property type="project" value="InterPro"/>
</dbReference>
<feature type="region of interest" description="Disordered" evidence="2">
    <location>
        <begin position="653"/>
        <end position="706"/>
    </location>
</feature>
<protein>
    <recommendedName>
        <fullName evidence="3">Aminotransferase class I/classII large domain-containing protein</fullName>
    </recommendedName>
</protein>
<evidence type="ECO:0000256" key="2">
    <source>
        <dbReference type="SAM" id="MobiDB-lite"/>
    </source>
</evidence>
<dbReference type="Gene3D" id="3.90.1150.10">
    <property type="entry name" value="Aspartate Aminotransferase, domain 1"/>
    <property type="match status" value="1"/>
</dbReference>
<comment type="caution">
    <text evidence="4">The sequence shown here is derived from an EMBL/GenBank/DDBJ whole genome shotgun (WGS) entry which is preliminary data.</text>
</comment>
<evidence type="ECO:0000313" key="4">
    <source>
        <dbReference type="EMBL" id="CAD2122250.1"/>
    </source>
</evidence>
<dbReference type="Pfam" id="PF00155">
    <property type="entry name" value="Aminotran_1_2"/>
    <property type="match status" value="1"/>
</dbReference>
<dbReference type="PANTHER" id="PTHR43795">
    <property type="entry name" value="BIFUNCTIONAL ASPARTATE AMINOTRANSFERASE AND GLUTAMATE/ASPARTATE-PREPHENATE AMINOTRANSFERASE-RELATED"/>
    <property type="match status" value="1"/>
</dbReference>
<dbReference type="InterPro" id="IPR015424">
    <property type="entry name" value="PyrdxlP-dep_Trfase"/>
</dbReference>
<organism evidence="4 5">
    <name type="scientific">Meloidogyne enterolobii</name>
    <name type="common">Root-knot nematode worm</name>
    <name type="synonym">Meloidogyne mayaguensis</name>
    <dbReference type="NCBI Taxonomy" id="390850"/>
    <lineage>
        <taxon>Eukaryota</taxon>
        <taxon>Metazoa</taxon>
        <taxon>Ecdysozoa</taxon>
        <taxon>Nematoda</taxon>
        <taxon>Chromadorea</taxon>
        <taxon>Rhabditida</taxon>
        <taxon>Tylenchina</taxon>
        <taxon>Tylenchomorpha</taxon>
        <taxon>Tylenchoidea</taxon>
        <taxon>Meloidogynidae</taxon>
        <taxon>Meloidogyninae</taxon>
        <taxon>Meloidogyne</taxon>
    </lineage>
</organism>
<dbReference type="Proteomes" id="UP000580250">
    <property type="component" value="Unassembled WGS sequence"/>
</dbReference>
<keyword evidence="1" id="KW-0663">Pyridoxal phosphate</keyword>
<sequence>MINSTTNEIVSNDGNLELLNLKNEENNVDIYLEMLKNKFSDPTFLIGLEHFLGNYSIPGGSQLVRESISHHLRRLFGVSLRWEELFLVNNELAALEVFVNTFCLNGDLILCPAPFAYPELAKNIRTQTQIEFWPIPLTTNGKQLEMDDLINTYQKIEEKGRRARALLLHNPHPILGSLQDGDRRIAKLVEWTSEKEMFILLDESLASLNLWEFSSCLALDHNSLQSGKNIIWIWNGSKHFSLPGLEFSVIYYPHQSDIFLNSSIAHYQQCSPLVQFFASKLLDDFEWTSKLFEKRKFRLETLSSQMLNELKNINIYSNQILKTERPITQWILIDLFKYLPLINGNISFVSEKELYKEFKQIGNIELICGEELGMERPGWFRLRYLPNVIERLKNILENKLMTLNNQTEIVDINELGCKYGGGINLFPENEIEEEEKLKEEIWGKIEEEKEVGRKIWDISEGDENEEGLKEREEEMEEDEVLSKVFSIFQKNIGKRFQLNNLTKTEIVDVDKLKEKQNFQENSKNLNISQQIPSTDLSFIEELIKSSKREEKEEEIISKWKYCEEEFYEEAFTEDVENFGKITQSPQTLLISPNKTLEYSPLSVTVPDRPKINFFEKEENYNTTNILDDSSDSKRIIEIIDQIFRDAVEIKDFSSSSTESHPNNAIPQHDRHWSDSGLAAESPPDFSSLSPPPPNKQEKSSTVGIQLPFEELTPEYTRRRLIGPNDQMLDDSGIFVELQPGSLSIDFPLLVPIDKLNKVEEISELILPSKNISSTNLQLNKELINNDNIPIMTIDLPFKSVEEEIVGWKPLENLKEENENKELLKPLINEKRKLSATDWYKRFGDEEEDEKEDEEEINKKIILDPSDIAALINEGAEFCPIIKKEQQEEGEEGENIKSKSGEVLDWKPLEQINILIEEKKEQEISEEYLVNDNQENNIFKESKDSSFNSLNDQLPIISSRKSTKSEALDIVSEWNNKLIKKKVEENFDGNKEEEKVNIDIHLNGDNWQANSKVLILPLTKLEKAEFNIKNKSIVEQCEDKGHLKTIVHLNSPPKKPQRTSLDSEPEHSNFQKINGRNEENKILFSSNNSSKTQQIHHKMQMRRCRRRPLCGSKLNRNLLTIEHINITQLEYLGGDMLERIEKGERIVTNISTKLNNFAENELFNKLDFQKNERINKFVEIKRNRRWFLFKYILQFLFSEETGKIKTETKIIKRQNNEEIKEENASLYTEIISNNNSENPCFSNKNTIIWRNIPIKQQKISSPSRISITTSQGGILNKNNEGNCVTVKHTPGTNWCVSSIYKTTEYGWEKQTLRPRFTTKFDEMPRRTST</sequence>
<dbReference type="InterPro" id="IPR015422">
    <property type="entry name" value="PyrdxlP-dep_Trfase_small"/>
</dbReference>
<dbReference type="InterPro" id="IPR015421">
    <property type="entry name" value="PyrdxlP-dep_Trfase_major"/>
</dbReference>
<dbReference type="Gene3D" id="3.40.640.10">
    <property type="entry name" value="Type I PLP-dependent aspartate aminotransferase-like (Major domain)"/>
    <property type="match status" value="1"/>
</dbReference>
<evidence type="ECO:0000256" key="1">
    <source>
        <dbReference type="ARBA" id="ARBA00022898"/>
    </source>
</evidence>
<dbReference type="PANTHER" id="PTHR43795:SF39">
    <property type="entry name" value="AMINOTRANSFERASE CLASS I_CLASSII DOMAIN-CONTAINING PROTEIN"/>
    <property type="match status" value="1"/>
</dbReference>